<dbReference type="Gene3D" id="3.40.720.10">
    <property type="entry name" value="Alkaline Phosphatase, subunit A"/>
    <property type="match status" value="1"/>
</dbReference>
<evidence type="ECO:0000256" key="2">
    <source>
        <dbReference type="ARBA" id="ARBA00022801"/>
    </source>
</evidence>
<dbReference type="InterPro" id="IPR017850">
    <property type="entry name" value="Alkaline_phosphatase_core_sf"/>
</dbReference>
<dbReference type="EMBL" id="CAAHFG010000005">
    <property type="protein sequence ID" value="VGO17778.1"/>
    <property type="molecule type" value="Genomic_DNA"/>
</dbReference>
<name>A0A6C2UC70_PONDE</name>
<dbReference type="GO" id="GO:0005737">
    <property type="term" value="C:cytoplasm"/>
    <property type="evidence" value="ECO:0007669"/>
    <property type="project" value="TreeGrafter"/>
</dbReference>
<keyword evidence="3" id="KW-0732">Signal</keyword>
<dbReference type="AlphaFoldDB" id="A0A6C2UC70"/>
<accession>A0A6C2UC70</accession>
<organism evidence="5 6">
    <name type="scientific">Pontiella desulfatans</name>
    <dbReference type="NCBI Taxonomy" id="2750659"/>
    <lineage>
        <taxon>Bacteria</taxon>
        <taxon>Pseudomonadati</taxon>
        <taxon>Kiritimatiellota</taxon>
        <taxon>Kiritimatiellia</taxon>
        <taxon>Kiritimatiellales</taxon>
        <taxon>Pontiellaceae</taxon>
        <taxon>Pontiella</taxon>
    </lineage>
</organism>
<sequence>MKKLKCLVVGGVLAALAANAADKRPNILWIVTDDQRADSLSCFNRAVYGTDENLLGYVESPNIDALAKEGVLFTRAICNSPACGPSRGSMHSGRYPFRNGHYAFELTHQKAEFVKPIVHQTIREYGYSTGAFGKMDSYIYTVPNAYNTDGLFGTRIHFKHDLQANGVGDIYSHVAGGNVDGQYTVLGNQEKVMYADGTVREYFINRKDAELTAEDVAHQKQTDREFDLLRAYPEGFYSKTLIYGGRNPQTADKTLDAYIVKEFKDYLANADKPYTTSYGETLTGVPSDKPFMIDVGLRLPHTPVLPPQSCRDRFKDKTYNVPEFEPADLEKLPPQLQQICKNMKIIATTPEDVEAKRAYSAEEVQKAMRDYFAFCAHGDAVIGDAVKAFKEYCAKNKRDYLIIYTVGDHGWQLGEQGIETKFTPWRQSIHNAAIVVSSDKTKFPPGKVYDGIVEYVDFMPTILAAGGVNIHDAQYDYLDGYDLAEVIAGKAIDRAYALGEMNLIYGPRAYLRSKEFGFSMRTRPGNALAKEGNLNKNIKWALECPVKAAELALYDLRQDPLERNNVAADPEYRALAEWFRRKLGNIVLGDGRVECDWSKMNSYNISLFAKGADNKKLDIPAGLVPTVKGVE</sequence>
<feature type="domain" description="Sulfatase N-terminal" evidence="4">
    <location>
        <begin position="25"/>
        <end position="467"/>
    </location>
</feature>
<dbReference type="InterPro" id="IPR000917">
    <property type="entry name" value="Sulfatase_N"/>
</dbReference>
<dbReference type="PANTHER" id="PTHR45953">
    <property type="entry name" value="IDURONATE 2-SULFATASE"/>
    <property type="match status" value="1"/>
</dbReference>
<proteinExistence type="predicted"/>
<dbReference type="SUPFAM" id="SSF53649">
    <property type="entry name" value="Alkaline phosphatase-like"/>
    <property type="match status" value="1"/>
</dbReference>
<dbReference type="CDD" id="cd16153">
    <property type="entry name" value="sulfatase_like"/>
    <property type="match status" value="1"/>
</dbReference>
<evidence type="ECO:0000259" key="4">
    <source>
        <dbReference type="Pfam" id="PF00884"/>
    </source>
</evidence>
<feature type="chain" id="PRO_5028987782" evidence="3">
    <location>
        <begin position="21"/>
        <end position="631"/>
    </location>
</feature>
<dbReference type="Pfam" id="PF00884">
    <property type="entry name" value="Sulfatase"/>
    <property type="match status" value="1"/>
</dbReference>
<keyword evidence="6" id="KW-1185">Reference proteome</keyword>
<dbReference type="Proteomes" id="UP000366872">
    <property type="component" value="Unassembled WGS sequence"/>
</dbReference>
<evidence type="ECO:0000313" key="6">
    <source>
        <dbReference type="Proteomes" id="UP000366872"/>
    </source>
</evidence>
<keyword evidence="1" id="KW-0479">Metal-binding</keyword>
<protein>
    <submittedName>
        <fullName evidence="5">Arylsulfatase</fullName>
    </submittedName>
</protein>
<gene>
    <name evidence="5" type="ORF">PDESU_06380</name>
</gene>
<reference evidence="5 6" key="1">
    <citation type="submission" date="2019-04" db="EMBL/GenBank/DDBJ databases">
        <authorList>
            <person name="Van Vliet M D."/>
        </authorList>
    </citation>
    <scope>NUCLEOTIDE SEQUENCE [LARGE SCALE GENOMIC DNA]</scope>
    <source>
        <strain evidence="5 6">F1</strain>
    </source>
</reference>
<dbReference type="GO" id="GO:0046872">
    <property type="term" value="F:metal ion binding"/>
    <property type="evidence" value="ECO:0007669"/>
    <property type="project" value="UniProtKB-KW"/>
</dbReference>
<evidence type="ECO:0000256" key="3">
    <source>
        <dbReference type="SAM" id="SignalP"/>
    </source>
</evidence>
<evidence type="ECO:0000256" key="1">
    <source>
        <dbReference type="ARBA" id="ARBA00022723"/>
    </source>
</evidence>
<dbReference type="GO" id="GO:0008484">
    <property type="term" value="F:sulfuric ester hydrolase activity"/>
    <property type="evidence" value="ECO:0007669"/>
    <property type="project" value="TreeGrafter"/>
</dbReference>
<dbReference type="PANTHER" id="PTHR45953:SF1">
    <property type="entry name" value="IDURONATE 2-SULFATASE"/>
    <property type="match status" value="1"/>
</dbReference>
<evidence type="ECO:0000313" key="5">
    <source>
        <dbReference type="EMBL" id="VGO17778.1"/>
    </source>
</evidence>
<feature type="signal peptide" evidence="3">
    <location>
        <begin position="1"/>
        <end position="20"/>
    </location>
</feature>
<keyword evidence="2" id="KW-0378">Hydrolase</keyword>